<feature type="non-terminal residue" evidence="4">
    <location>
        <position position="281"/>
    </location>
</feature>
<gene>
    <name evidence="4" type="ORF">ACJMK2_002379</name>
</gene>
<keyword evidence="2" id="KW-0175">Coiled coil</keyword>
<name>A0ABD3XYG8_SINWO</name>
<dbReference type="PANTHER" id="PTHR25462">
    <property type="entry name" value="BONUS, ISOFORM C-RELATED"/>
    <property type="match status" value="1"/>
</dbReference>
<keyword evidence="1" id="KW-0862">Zinc</keyword>
<sequence>MRAIRQDLGKKMYCDVCGPKGVASSRCLECEENLCQTCCYVHENSKMSRHHKISDLGSLEPQLKGKIRQRVFCDQHPEDEIRLVCKDCKVLVCVMCKTIKHENHASETVYDAAAEVKKTIQIKMNQCSDKARCITDSEREADALDKKINDAERKEIKALEDQRLQLIKVIDQEVATMKDKIQNAYKDLRQQNAALKRDIKEELKKCYTANDNARQIIVEGTDIDIIKKGSELEQLLSTAMAETVIKPMTRMDTYLFSPVEIKVRELISLIGMVRSSTEISL</sequence>
<evidence type="ECO:0000313" key="5">
    <source>
        <dbReference type="Proteomes" id="UP001634394"/>
    </source>
</evidence>
<dbReference type="InterPro" id="IPR000315">
    <property type="entry name" value="Znf_B-box"/>
</dbReference>
<evidence type="ECO:0000313" key="4">
    <source>
        <dbReference type="EMBL" id="KAL3890083.1"/>
    </source>
</evidence>
<feature type="domain" description="B box-type" evidence="3">
    <location>
        <begin position="9"/>
        <end position="56"/>
    </location>
</feature>
<keyword evidence="1" id="KW-0863">Zinc-finger</keyword>
<dbReference type="SMART" id="SM00336">
    <property type="entry name" value="BBOX"/>
    <property type="match status" value="2"/>
</dbReference>
<dbReference type="Pfam" id="PF00643">
    <property type="entry name" value="zf-B_box"/>
    <property type="match status" value="1"/>
</dbReference>
<dbReference type="SUPFAM" id="SSF57845">
    <property type="entry name" value="B-box zinc-binding domain"/>
    <property type="match status" value="1"/>
</dbReference>
<feature type="coiled-coil region" evidence="2">
    <location>
        <begin position="134"/>
        <end position="205"/>
    </location>
</feature>
<dbReference type="InterPro" id="IPR047153">
    <property type="entry name" value="TRIM45/56/19-like"/>
</dbReference>
<evidence type="ECO:0000256" key="1">
    <source>
        <dbReference type="PROSITE-ProRule" id="PRU00024"/>
    </source>
</evidence>
<dbReference type="PANTHER" id="PTHR25462:SF296">
    <property type="entry name" value="MEIOTIC P26, ISOFORM F"/>
    <property type="match status" value="1"/>
</dbReference>
<dbReference type="Gene3D" id="3.30.160.60">
    <property type="entry name" value="Classic Zinc Finger"/>
    <property type="match status" value="1"/>
</dbReference>
<dbReference type="PROSITE" id="PS50119">
    <property type="entry name" value="ZF_BBOX"/>
    <property type="match status" value="2"/>
</dbReference>
<proteinExistence type="predicted"/>
<protein>
    <recommendedName>
        <fullName evidence="3">B box-type domain-containing protein</fullName>
    </recommendedName>
</protein>
<comment type="caution">
    <text evidence="4">The sequence shown here is derived from an EMBL/GenBank/DDBJ whole genome shotgun (WGS) entry which is preliminary data.</text>
</comment>
<dbReference type="Proteomes" id="UP001634394">
    <property type="component" value="Unassembled WGS sequence"/>
</dbReference>
<reference evidence="4 5" key="1">
    <citation type="submission" date="2024-11" db="EMBL/GenBank/DDBJ databases">
        <title>Chromosome-level genome assembly of the freshwater bivalve Anodonta woodiana.</title>
        <authorList>
            <person name="Chen X."/>
        </authorList>
    </citation>
    <scope>NUCLEOTIDE SEQUENCE [LARGE SCALE GENOMIC DNA]</scope>
    <source>
        <strain evidence="4">MN2024</strain>
        <tissue evidence="4">Gills</tissue>
    </source>
</reference>
<evidence type="ECO:0000259" key="3">
    <source>
        <dbReference type="PROSITE" id="PS50119"/>
    </source>
</evidence>
<keyword evidence="1" id="KW-0479">Metal-binding</keyword>
<accession>A0ABD3XYG8</accession>
<keyword evidence="5" id="KW-1185">Reference proteome</keyword>
<organism evidence="4 5">
    <name type="scientific">Sinanodonta woodiana</name>
    <name type="common">Chinese pond mussel</name>
    <name type="synonym">Anodonta woodiana</name>
    <dbReference type="NCBI Taxonomy" id="1069815"/>
    <lineage>
        <taxon>Eukaryota</taxon>
        <taxon>Metazoa</taxon>
        <taxon>Spiralia</taxon>
        <taxon>Lophotrochozoa</taxon>
        <taxon>Mollusca</taxon>
        <taxon>Bivalvia</taxon>
        <taxon>Autobranchia</taxon>
        <taxon>Heteroconchia</taxon>
        <taxon>Palaeoheterodonta</taxon>
        <taxon>Unionida</taxon>
        <taxon>Unionoidea</taxon>
        <taxon>Unionidae</taxon>
        <taxon>Unioninae</taxon>
        <taxon>Sinanodonta</taxon>
    </lineage>
</organism>
<dbReference type="CDD" id="cd19757">
    <property type="entry name" value="Bbox1"/>
    <property type="match status" value="1"/>
</dbReference>
<dbReference type="EMBL" id="JBJQND010000001">
    <property type="protein sequence ID" value="KAL3890083.1"/>
    <property type="molecule type" value="Genomic_DNA"/>
</dbReference>
<dbReference type="AlphaFoldDB" id="A0ABD3XYG8"/>
<feature type="domain" description="B box-type" evidence="3">
    <location>
        <begin position="68"/>
        <end position="109"/>
    </location>
</feature>
<evidence type="ECO:0000256" key="2">
    <source>
        <dbReference type="SAM" id="Coils"/>
    </source>
</evidence>
<dbReference type="GO" id="GO:0008270">
    <property type="term" value="F:zinc ion binding"/>
    <property type="evidence" value="ECO:0007669"/>
    <property type="project" value="UniProtKB-KW"/>
</dbReference>